<dbReference type="Pfam" id="PF26197">
    <property type="entry name" value="Ig_SMCHD1_5th"/>
    <property type="match status" value="1"/>
</dbReference>
<dbReference type="InterPro" id="IPR058617">
    <property type="entry name" value="Ig_SMCHD1_7th"/>
</dbReference>
<dbReference type="Pfam" id="PF26201">
    <property type="entry name" value="Ig_SMCHD1_7th"/>
    <property type="match status" value="1"/>
</dbReference>
<dbReference type="InterPro" id="IPR036277">
    <property type="entry name" value="SMC_hinge_sf"/>
</dbReference>
<proteinExistence type="predicted"/>
<protein>
    <recommendedName>
        <fullName evidence="5">SMC hinge domain-containing protein</fullName>
    </recommendedName>
</protein>
<keyword evidence="2" id="KW-0158">Chromosome</keyword>
<accession>A0AAW0MXU8</accession>
<dbReference type="EMBL" id="JBBPFD010000022">
    <property type="protein sequence ID" value="KAK7881734.1"/>
    <property type="molecule type" value="Genomic_DNA"/>
</dbReference>
<evidence type="ECO:0000313" key="7">
    <source>
        <dbReference type="Proteomes" id="UP001460270"/>
    </source>
</evidence>
<dbReference type="Pfam" id="PF26196">
    <property type="entry name" value="Ig_SMCHD1_4th"/>
    <property type="match status" value="1"/>
</dbReference>
<feature type="domain" description="SMC hinge" evidence="5">
    <location>
        <begin position="1719"/>
        <end position="1846"/>
    </location>
</feature>
<dbReference type="PANTHER" id="PTHR22640:SF2">
    <property type="entry name" value="STRUCTURAL MAINTENANCE OF CHROMOSOMES FLEXIBLE HINGE DOMAIN-CONTAINING PROTEIN 1"/>
    <property type="match status" value="1"/>
</dbReference>
<dbReference type="Proteomes" id="UP001460270">
    <property type="component" value="Unassembled WGS sequence"/>
</dbReference>
<dbReference type="SMART" id="SM00968">
    <property type="entry name" value="SMC_hinge"/>
    <property type="match status" value="1"/>
</dbReference>
<dbReference type="InterPro" id="IPR058611">
    <property type="entry name" value="Ig_SMCHD1_1st"/>
</dbReference>
<dbReference type="GO" id="GO:0005694">
    <property type="term" value="C:chromosome"/>
    <property type="evidence" value="ECO:0007669"/>
    <property type="project" value="UniProtKB-SubCell"/>
</dbReference>
<organism evidence="6 7">
    <name type="scientific">Mugilogobius chulae</name>
    <name type="common">yellowstripe goby</name>
    <dbReference type="NCBI Taxonomy" id="88201"/>
    <lineage>
        <taxon>Eukaryota</taxon>
        <taxon>Metazoa</taxon>
        <taxon>Chordata</taxon>
        <taxon>Craniata</taxon>
        <taxon>Vertebrata</taxon>
        <taxon>Euteleostomi</taxon>
        <taxon>Actinopterygii</taxon>
        <taxon>Neopterygii</taxon>
        <taxon>Teleostei</taxon>
        <taxon>Neoteleostei</taxon>
        <taxon>Acanthomorphata</taxon>
        <taxon>Gobiaria</taxon>
        <taxon>Gobiiformes</taxon>
        <taxon>Gobioidei</taxon>
        <taxon>Gobiidae</taxon>
        <taxon>Gobionellinae</taxon>
        <taxon>Mugilogobius</taxon>
    </lineage>
</organism>
<gene>
    <name evidence="6" type="ORF">WMY93_030143</name>
</gene>
<dbReference type="Pfam" id="PF06470">
    <property type="entry name" value="SMC_hinge"/>
    <property type="match status" value="1"/>
</dbReference>
<reference evidence="7" key="1">
    <citation type="submission" date="2024-04" db="EMBL/GenBank/DDBJ databases">
        <title>Salinicola lusitanus LLJ914,a marine bacterium isolated from the Okinawa Trough.</title>
        <authorList>
            <person name="Li J."/>
        </authorList>
    </citation>
    <scope>NUCLEOTIDE SEQUENCE [LARGE SCALE GENOMIC DNA]</scope>
</reference>
<dbReference type="GO" id="GO:0051276">
    <property type="term" value="P:chromosome organization"/>
    <property type="evidence" value="ECO:0007669"/>
    <property type="project" value="InterPro"/>
</dbReference>
<dbReference type="Pfam" id="PF26199">
    <property type="entry name" value="Ig_SMCHD1_8th"/>
    <property type="match status" value="1"/>
</dbReference>
<dbReference type="Pfam" id="PF26194">
    <property type="entry name" value="Ig_SMCHD1_1st"/>
    <property type="match status" value="1"/>
</dbReference>
<dbReference type="InterPro" id="IPR058614">
    <property type="entry name" value="Ig_SMCHD1_5th"/>
</dbReference>
<keyword evidence="7" id="KW-1185">Reference proteome</keyword>
<dbReference type="Pfam" id="PF22899">
    <property type="entry name" value="SMCHD1_S5"/>
    <property type="match status" value="1"/>
</dbReference>
<dbReference type="SUPFAM" id="SSF75553">
    <property type="entry name" value="Smc hinge domain"/>
    <property type="match status" value="1"/>
</dbReference>
<comment type="caution">
    <text evidence="6">The sequence shown here is derived from an EMBL/GenBank/DDBJ whole genome shotgun (WGS) entry which is preliminary data.</text>
</comment>
<dbReference type="InterPro" id="IPR010935">
    <property type="entry name" value="SMC_hinge"/>
</dbReference>
<comment type="subcellular location">
    <subcellularLocation>
        <location evidence="1">Chromosome</location>
    </subcellularLocation>
</comment>
<dbReference type="PANTHER" id="PTHR22640">
    <property type="entry name" value="STRUCTURAL MAINTENANCE OF CHROMOSOMES FLEXIBLE HINGE DOMAIN-CONTAINING PROTEIN 1"/>
    <property type="match status" value="1"/>
</dbReference>
<dbReference type="Pfam" id="PF26195">
    <property type="entry name" value="Ig_SMCHD1_2nd"/>
    <property type="match status" value="1"/>
</dbReference>
<dbReference type="InterPro" id="IPR055109">
    <property type="entry name" value="SMCHD1_S5"/>
</dbReference>
<keyword evidence="3" id="KW-0175">Coiled coil</keyword>
<dbReference type="Pfam" id="PF26198">
    <property type="entry name" value="Ig_SMCHD1_6th"/>
    <property type="match status" value="1"/>
</dbReference>
<sequence>MQFERRRNLCIYDRRFEDSKRKEEWLVTSGLDFEGFLRILSETFSVPDHEKFLLVTTERTVLDAEIFSKLDDRATLYMLQREDQALEVPAEELIYFTPHHDTVVESGTFKYYDSEGKKSLPNALADLVDNSLSATVNNSGMRRIEIRAVAFDESYCKPAVIVWDNGCGMTSKQLNNWAVYKLSKFKRENGSGQGSYARPGHVCRSLNSDISYFGVGGKQAAFYIGTTTRVITKSSCSPDVHELILSKTLFEKNEKNKEDTYSTHIFNRKPCESSHITKAEDRFLSDLIAEESNLQSFTAVVITDVRQEHIAFLKEDFNVWTRQLAHIYHYYIHGVNGNIKEAEPISSETDFEVSKIDIIITLKTKSLKSPFVLNLRDIDTDMQSMYIKAAVSTFEFKACTNPEAGIVEGILRYHPFLYDQETYPEDPDAVNECVEEDDEDDYNHDSHPKKRKKPIFECYWNGRLIPYTTVQDFDWCSLPHKGSKEVPAECYNRISGVLFTDDTFKVTENKLTFIDLEQLLKNKNTIFTVVMKGQKQRTNIQRDFYQWLKHCNEKYDKQIKFMHYQGTITRTDIPTKRNQYPWATFSSMEWGGKEYKTGDYVKSLKTVPIYNGKLNHFLLFGTHDCDIYGSGGLVEISLEPEGLYEKTKVIPISKLDRSASVEEIKRNIRSDYAKLPNKLLVHWPNGNPWVDNTTCPAGTPLGPIQIQIVNQKGETMSKLPTIGKGPGKKLSILLTLVQHAPGGDQEVVNLEAPHSASWDFWFKEIENIVTLGKYTLHLFAIHTETKSKRIGEKNLPHVKLRFTIKEDVADHFDVAKLDSTHQRIGIPFDITLELQDKHGHTVEPSPDLKPTLHCSDLNVVHGQVKCTVNTLTIKNVKVTGKLKSLQSNPCDLTVTLDGLREPSKTLTISLLPGNAHAIHVIPKDEPIKVENGETVKFTVMIQDEAGNITTTPKLTTRCMITNHQPANINCMTGVGEHVTKPIKVSLTSGKQQTIQAVFSVINRSGIKEVTRKLLVIPSKRVNSIKIYKKDVDLELKNSEKINWMAGAVLEDLYFKLYDEGNREVPITEEVASKIKVNWVAQMNIKELMDSKLPRVNVPTKVDDHQFYQVSYQAQSVSFSFTIVPIPDVPAGLKATLPKSTLKLGENLNERIVLELVDRFENVTKTMTQSCLNEITVEGEGLNKHSLAFNFEKRSCSVQVSGVCFSSGTPGPREIMFTVGKFTCNVRLNVAAGNPAKLVLISGQPQHINILNGHGISTPFVIQLCDLWGNPSIDKRVVVKISASSELQMQPNFSSQPVNAEGQASFTVICVSGPKNLPERPNTWPSINLTVLPDPNKPASLDVQYEKTASFVAGESFPEFAVRVMSDEGSPMISRQAVSMLYWKGEQSRQTPLNTPFEFQCCEPTENDKKDTFYFREKPIPEIVGKYTIQFCLRDTKDKIILYSNHIYVNVVANRPVKLAPENPPQTQVVSYSEDISKRILVDNMTLFVMDRFENPAGQGLNGEVEICIENLNRQRKEELPLFEDKTNNCKIKLENGRAHIANLAIMKNSPGKDGATYVVVFKPVFSSRISGNMDSYKFRFGFSKDEVNQKEHVELSRQRENIQKDIVQIKSVQDLQLNAIQELKSRTKLFVLSKSCVRAVLNVSHCVIYIFFIPDLAQRSCEKEAALRTQLKNDWNINLPENASIEAIDRILKSKLLEADNVWYKRKRICKIPNDHSGQDILGRVCHLALVEDDAAAWAISWQMKGDMKCVITTTTTAAKQIYDYTKGMQEVLPIDTISAACRRPFLPLPHILRDGRALFNPLGNPVYAIDVLIFPKCQEECLIVFRNLLGNTILIDDLNAANLYRQEVVKHNMTYKLVMFAAPLLEPHRTTYGNLQRNIELLNLYKVELEKKVKYCHNQMQELREYNAEIKKSRESLSCLEKQLEEIETKLATPQRQMKRLSSSYGESSGIFSKRVKLS</sequence>
<evidence type="ECO:0000259" key="5">
    <source>
        <dbReference type="SMART" id="SM00968"/>
    </source>
</evidence>
<dbReference type="Gene3D" id="3.30.70.1620">
    <property type="match status" value="1"/>
</dbReference>
<dbReference type="InterPro" id="IPR058615">
    <property type="entry name" value="Ig_SMCHD1_6th"/>
</dbReference>
<dbReference type="Pfam" id="PF13589">
    <property type="entry name" value="HATPase_c_3"/>
    <property type="match status" value="1"/>
</dbReference>
<dbReference type="GO" id="GO:0005524">
    <property type="term" value="F:ATP binding"/>
    <property type="evidence" value="ECO:0007669"/>
    <property type="project" value="InterPro"/>
</dbReference>
<dbReference type="Gene3D" id="1.20.1060.20">
    <property type="match status" value="1"/>
</dbReference>
<evidence type="ECO:0000256" key="2">
    <source>
        <dbReference type="ARBA" id="ARBA00022454"/>
    </source>
</evidence>
<dbReference type="SUPFAM" id="SSF55874">
    <property type="entry name" value="ATPase domain of HSP90 chaperone/DNA topoisomerase II/histidine kinase"/>
    <property type="match status" value="1"/>
</dbReference>
<evidence type="ECO:0000313" key="6">
    <source>
        <dbReference type="EMBL" id="KAK7881734.1"/>
    </source>
</evidence>
<dbReference type="InterPro" id="IPR036890">
    <property type="entry name" value="HATPase_C_sf"/>
</dbReference>
<dbReference type="Gene3D" id="3.30.565.10">
    <property type="entry name" value="Histidine kinase-like ATPase, C-terminal domain"/>
    <property type="match status" value="1"/>
</dbReference>
<dbReference type="InterPro" id="IPR038892">
    <property type="entry name" value="SMCHD1"/>
</dbReference>
<dbReference type="InterPro" id="IPR058616">
    <property type="entry name" value="Ig_SMCHD1_8th"/>
</dbReference>
<dbReference type="InterPro" id="IPR058612">
    <property type="entry name" value="Ig_SMCHD1_2nd"/>
</dbReference>
<dbReference type="GO" id="GO:0006302">
    <property type="term" value="P:double-strand break repair"/>
    <property type="evidence" value="ECO:0007669"/>
    <property type="project" value="InterPro"/>
</dbReference>
<evidence type="ECO:0000256" key="4">
    <source>
        <dbReference type="SAM" id="MobiDB-lite"/>
    </source>
</evidence>
<evidence type="ECO:0000256" key="1">
    <source>
        <dbReference type="ARBA" id="ARBA00004286"/>
    </source>
</evidence>
<dbReference type="InterPro" id="IPR058613">
    <property type="entry name" value="Ig_SMCHD1_4th"/>
</dbReference>
<feature type="compositionally biased region" description="Low complexity" evidence="4">
    <location>
        <begin position="1943"/>
        <end position="1954"/>
    </location>
</feature>
<feature type="coiled-coil region" evidence="3">
    <location>
        <begin position="1897"/>
        <end position="1931"/>
    </location>
</feature>
<name>A0AAW0MXU8_9GOBI</name>
<feature type="region of interest" description="Disordered" evidence="4">
    <location>
        <begin position="1936"/>
        <end position="1960"/>
    </location>
</feature>
<evidence type="ECO:0000256" key="3">
    <source>
        <dbReference type="SAM" id="Coils"/>
    </source>
</evidence>